<keyword evidence="1" id="KW-0863">Zinc-finger</keyword>
<proteinExistence type="predicted"/>
<feature type="non-terminal residue" evidence="4">
    <location>
        <position position="1"/>
    </location>
</feature>
<feature type="compositionally biased region" description="Polar residues" evidence="2">
    <location>
        <begin position="116"/>
        <end position="132"/>
    </location>
</feature>
<dbReference type="InterPro" id="IPR000571">
    <property type="entry name" value="Znf_CCCH"/>
</dbReference>
<reference evidence="4" key="1">
    <citation type="submission" date="2021-02" db="EMBL/GenBank/DDBJ databases">
        <authorList>
            <person name="Dougan E. K."/>
            <person name="Rhodes N."/>
            <person name="Thang M."/>
            <person name="Chan C."/>
        </authorList>
    </citation>
    <scope>NUCLEOTIDE SEQUENCE</scope>
</reference>
<dbReference type="Gene3D" id="4.10.1000.10">
    <property type="entry name" value="Zinc finger, CCCH-type"/>
    <property type="match status" value="1"/>
</dbReference>
<gene>
    <name evidence="4" type="primary">cobB</name>
    <name evidence="4" type="ORF">SPIL2461_LOCUS5171</name>
</gene>
<name>A0A812M3B7_SYMPI</name>
<evidence type="ECO:0000313" key="4">
    <source>
        <dbReference type="EMBL" id="CAE7255987.1"/>
    </source>
</evidence>
<dbReference type="GO" id="GO:0008270">
    <property type="term" value="F:zinc ion binding"/>
    <property type="evidence" value="ECO:0007669"/>
    <property type="project" value="UniProtKB-KW"/>
</dbReference>
<evidence type="ECO:0000256" key="1">
    <source>
        <dbReference type="PROSITE-ProRule" id="PRU00723"/>
    </source>
</evidence>
<feature type="domain" description="C3H1-type" evidence="3">
    <location>
        <begin position="46"/>
        <end position="74"/>
    </location>
</feature>
<feature type="zinc finger region" description="C3H1-type" evidence="1">
    <location>
        <begin position="46"/>
        <end position="74"/>
    </location>
</feature>
<dbReference type="AlphaFoldDB" id="A0A812M3B7"/>
<dbReference type="OrthoDB" id="441241at2759"/>
<keyword evidence="1" id="KW-0479">Metal-binding</keyword>
<evidence type="ECO:0000259" key="3">
    <source>
        <dbReference type="PROSITE" id="PS50103"/>
    </source>
</evidence>
<accession>A0A812M3B7</accession>
<sequence>AGVAAAAALGFNVLPKQSSYAPNAPAPGLRPSLNAPMASAGTSSTALGHRVCVQYLCFTRCDRGSNCPEAHIMDPEEEMRVRAKFKMQECNQGANCTRTSCLFRHPGERVEEASLSGGQMAQKATSQSGLMR</sequence>
<protein>
    <submittedName>
        <fullName evidence="4">CobB protein</fullName>
    </submittedName>
</protein>
<dbReference type="Proteomes" id="UP000649617">
    <property type="component" value="Unassembled WGS sequence"/>
</dbReference>
<dbReference type="EMBL" id="CAJNIZ010007202">
    <property type="protein sequence ID" value="CAE7255987.1"/>
    <property type="molecule type" value="Genomic_DNA"/>
</dbReference>
<evidence type="ECO:0000313" key="5">
    <source>
        <dbReference type="Proteomes" id="UP000649617"/>
    </source>
</evidence>
<dbReference type="PROSITE" id="PS50103">
    <property type="entry name" value="ZF_C3H1"/>
    <property type="match status" value="1"/>
</dbReference>
<keyword evidence="1" id="KW-0862">Zinc</keyword>
<comment type="caution">
    <text evidence="4">The sequence shown here is derived from an EMBL/GenBank/DDBJ whole genome shotgun (WGS) entry which is preliminary data.</text>
</comment>
<feature type="region of interest" description="Disordered" evidence="2">
    <location>
        <begin position="112"/>
        <end position="132"/>
    </location>
</feature>
<organism evidence="4 5">
    <name type="scientific">Symbiodinium pilosum</name>
    <name type="common">Dinoflagellate</name>
    <dbReference type="NCBI Taxonomy" id="2952"/>
    <lineage>
        <taxon>Eukaryota</taxon>
        <taxon>Sar</taxon>
        <taxon>Alveolata</taxon>
        <taxon>Dinophyceae</taxon>
        <taxon>Suessiales</taxon>
        <taxon>Symbiodiniaceae</taxon>
        <taxon>Symbiodinium</taxon>
    </lineage>
</organism>
<evidence type="ECO:0000256" key="2">
    <source>
        <dbReference type="SAM" id="MobiDB-lite"/>
    </source>
</evidence>
<keyword evidence="5" id="KW-1185">Reference proteome</keyword>